<feature type="domain" description="Outer membrane protein beta-barrel" evidence="2">
    <location>
        <begin position="10"/>
        <end position="157"/>
    </location>
</feature>
<dbReference type="AlphaFoldDB" id="J9GKQ8"/>
<keyword evidence="1" id="KW-0732">Signal</keyword>
<evidence type="ECO:0000313" key="3">
    <source>
        <dbReference type="EMBL" id="EJX02703.1"/>
    </source>
</evidence>
<reference evidence="3" key="1">
    <citation type="journal article" date="2012" name="PLoS ONE">
        <title>Gene sets for utilization of primary and secondary nutrition supplies in the distal gut of endangered iberian lynx.</title>
        <authorList>
            <person name="Alcaide M."/>
            <person name="Messina E."/>
            <person name="Richter M."/>
            <person name="Bargiela R."/>
            <person name="Peplies J."/>
            <person name="Huws S.A."/>
            <person name="Newbold C.J."/>
            <person name="Golyshin P.N."/>
            <person name="Simon M.A."/>
            <person name="Lopez G."/>
            <person name="Yakimov M.M."/>
            <person name="Ferrer M."/>
        </authorList>
    </citation>
    <scope>NUCLEOTIDE SEQUENCE</scope>
</reference>
<name>J9GKQ8_9ZZZZ</name>
<protein>
    <submittedName>
        <fullName evidence="3">Secreted protein containing DUF481</fullName>
    </submittedName>
</protein>
<dbReference type="InterPro" id="IPR027385">
    <property type="entry name" value="Beta-barrel_OMP"/>
</dbReference>
<evidence type="ECO:0000259" key="2">
    <source>
        <dbReference type="Pfam" id="PF13505"/>
    </source>
</evidence>
<dbReference type="SUPFAM" id="SSF56925">
    <property type="entry name" value="OMPA-like"/>
    <property type="match status" value="1"/>
</dbReference>
<sequence>MKMRFLFIICMAFVALSAKAQMYVGGTFNMTHDDNADRTEFTIAPDFGYNFNEQFAVAAELGFTHSDSHHIDTNTFFIAPYVRWSFFQKGMVRLFLDGGLGFSTGKRDGFDRKNGFEIGAKPGIALELTKHLAFVTRYGFLGYRDDYKFDNSVSGLSLSSEDLSIGFEFSF</sequence>
<dbReference type="Pfam" id="PF13505">
    <property type="entry name" value="OMP_b-brl"/>
    <property type="match status" value="1"/>
</dbReference>
<dbReference type="Gene3D" id="2.40.160.20">
    <property type="match status" value="1"/>
</dbReference>
<dbReference type="InterPro" id="IPR011250">
    <property type="entry name" value="OMP/PagP_B-barrel"/>
</dbReference>
<accession>J9GKQ8</accession>
<dbReference type="EMBL" id="AMCI01002433">
    <property type="protein sequence ID" value="EJX02703.1"/>
    <property type="molecule type" value="Genomic_DNA"/>
</dbReference>
<proteinExistence type="predicted"/>
<gene>
    <name evidence="3" type="ORF">EVA_09160</name>
</gene>
<comment type="caution">
    <text evidence="3">The sequence shown here is derived from an EMBL/GenBank/DDBJ whole genome shotgun (WGS) entry which is preliminary data.</text>
</comment>
<evidence type="ECO:0000256" key="1">
    <source>
        <dbReference type="ARBA" id="ARBA00022729"/>
    </source>
</evidence>
<organism evidence="3">
    <name type="scientific">gut metagenome</name>
    <dbReference type="NCBI Taxonomy" id="749906"/>
    <lineage>
        <taxon>unclassified sequences</taxon>
        <taxon>metagenomes</taxon>
        <taxon>organismal metagenomes</taxon>
    </lineage>
</organism>